<accession>A0A1F8EXU7</accession>
<sequence length="197" mass="21713">MDKFIKNFLSEMLSALNDLPKKEIKKAASILLTAHKNGNRLYVFGNGGSWAMASHWVSDFNKTIFSTLPANNKIARFQAIRIPSTHEELTAWANDVGYDMVFAGPLANHLKKDDVVIAISSSGSSPNVINAVKLARDRGAKVIGVSGFDGGQLNKLADAKLFVSTAKGEYEIVESVHSAILHLLTRYFRDHFHRLSK</sequence>
<proteinExistence type="predicted"/>
<dbReference type="GO" id="GO:0097367">
    <property type="term" value="F:carbohydrate derivative binding"/>
    <property type="evidence" value="ECO:0007669"/>
    <property type="project" value="InterPro"/>
</dbReference>
<dbReference type="InterPro" id="IPR046348">
    <property type="entry name" value="SIS_dom_sf"/>
</dbReference>
<dbReference type="PROSITE" id="PS51464">
    <property type="entry name" value="SIS"/>
    <property type="match status" value="1"/>
</dbReference>
<dbReference type="InterPro" id="IPR001347">
    <property type="entry name" value="SIS_dom"/>
</dbReference>
<protein>
    <recommendedName>
        <fullName evidence="1">SIS domain-containing protein</fullName>
    </recommendedName>
</protein>
<evidence type="ECO:0000313" key="2">
    <source>
        <dbReference type="EMBL" id="OGN05681.1"/>
    </source>
</evidence>
<dbReference type="CDD" id="cd05006">
    <property type="entry name" value="SIS_GmhA"/>
    <property type="match status" value="1"/>
</dbReference>
<dbReference type="Pfam" id="PF13580">
    <property type="entry name" value="SIS_2"/>
    <property type="match status" value="1"/>
</dbReference>
<dbReference type="GO" id="GO:1901135">
    <property type="term" value="P:carbohydrate derivative metabolic process"/>
    <property type="evidence" value="ECO:0007669"/>
    <property type="project" value="InterPro"/>
</dbReference>
<dbReference type="InterPro" id="IPR035461">
    <property type="entry name" value="GmhA/DiaA"/>
</dbReference>
<dbReference type="EMBL" id="MGJI01000006">
    <property type="protein sequence ID" value="OGN05681.1"/>
    <property type="molecule type" value="Genomic_DNA"/>
</dbReference>
<dbReference type="PANTHER" id="PTHR30390">
    <property type="entry name" value="SEDOHEPTULOSE 7-PHOSPHATE ISOMERASE / DNAA INITIATOR-ASSOCIATING FACTOR FOR REPLICATION INITIATION"/>
    <property type="match status" value="1"/>
</dbReference>
<dbReference type="AlphaFoldDB" id="A0A1F8EXU7"/>
<gene>
    <name evidence="2" type="ORF">A2831_00680</name>
</gene>
<comment type="caution">
    <text evidence="2">The sequence shown here is derived from an EMBL/GenBank/DDBJ whole genome shotgun (WGS) entry which is preliminary data.</text>
</comment>
<dbReference type="SUPFAM" id="SSF53697">
    <property type="entry name" value="SIS domain"/>
    <property type="match status" value="1"/>
</dbReference>
<dbReference type="Gene3D" id="3.40.50.10490">
    <property type="entry name" value="Glucose-6-phosphate isomerase like protein, domain 1"/>
    <property type="match status" value="1"/>
</dbReference>
<reference evidence="2 3" key="1">
    <citation type="journal article" date="2016" name="Nat. Commun.">
        <title>Thousands of microbial genomes shed light on interconnected biogeochemical processes in an aquifer system.</title>
        <authorList>
            <person name="Anantharaman K."/>
            <person name="Brown C.T."/>
            <person name="Hug L.A."/>
            <person name="Sharon I."/>
            <person name="Castelle C.J."/>
            <person name="Probst A.J."/>
            <person name="Thomas B.C."/>
            <person name="Singh A."/>
            <person name="Wilkins M.J."/>
            <person name="Karaoz U."/>
            <person name="Brodie E.L."/>
            <person name="Williams K.H."/>
            <person name="Hubbard S.S."/>
            <person name="Banfield J.F."/>
        </authorList>
    </citation>
    <scope>NUCLEOTIDE SEQUENCE [LARGE SCALE GENOMIC DNA]</scope>
</reference>
<evidence type="ECO:0000259" key="1">
    <source>
        <dbReference type="PROSITE" id="PS51464"/>
    </source>
</evidence>
<organism evidence="2 3">
    <name type="scientific">Candidatus Yanofskybacteria bacterium RIFCSPHIGHO2_01_FULL_44_17</name>
    <dbReference type="NCBI Taxonomy" id="1802668"/>
    <lineage>
        <taxon>Bacteria</taxon>
        <taxon>Candidatus Yanofskyibacteriota</taxon>
    </lineage>
</organism>
<feature type="domain" description="SIS" evidence="1">
    <location>
        <begin position="31"/>
        <end position="194"/>
    </location>
</feature>
<dbReference type="STRING" id="1802668.A2831_00680"/>
<dbReference type="InterPro" id="IPR050099">
    <property type="entry name" value="SIS_GmhA/DiaA_subfam"/>
</dbReference>
<dbReference type="Proteomes" id="UP000177507">
    <property type="component" value="Unassembled WGS sequence"/>
</dbReference>
<evidence type="ECO:0000313" key="3">
    <source>
        <dbReference type="Proteomes" id="UP000177507"/>
    </source>
</evidence>
<dbReference type="PANTHER" id="PTHR30390:SF8">
    <property type="entry name" value="SUGAR ISOMERASE (SIS)"/>
    <property type="match status" value="1"/>
</dbReference>
<name>A0A1F8EXU7_9BACT</name>